<proteinExistence type="evidence at transcript level"/>
<dbReference type="EMBL" id="AY814013">
    <property type="protein sequence ID" value="AAW25745.1"/>
    <property type="molecule type" value="mRNA"/>
</dbReference>
<dbReference type="AlphaFoldDB" id="Q5DEL1"/>
<evidence type="ECO:0000313" key="2">
    <source>
        <dbReference type="EMBL" id="AAW25745.1"/>
    </source>
</evidence>
<accession>Q5DEL1</accession>
<organism evidence="2">
    <name type="scientific">Schistosoma japonicum</name>
    <name type="common">Blood fluke</name>
    <dbReference type="NCBI Taxonomy" id="6182"/>
    <lineage>
        <taxon>Eukaryota</taxon>
        <taxon>Metazoa</taxon>
        <taxon>Spiralia</taxon>
        <taxon>Lophotrochozoa</taxon>
        <taxon>Platyhelminthes</taxon>
        <taxon>Trematoda</taxon>
        <taxon>Digenea</taxon>
        <taxon>Strigeidida</taxon>
        <taxon>Schistosomatoidea</taxon>
        <taxon>Schistosomatidae</taxon>
        <taxon>Schistosoma</taxon>
    </lineage>
</organism>
<reference evidence="2" key="1">
    <citation type="submission" date="2004-11" db="EMBL/GenBank/DDBJ databases">
        <title>The full-length cDNA sequences of Schistosoma japonicum genes.</title>
        <authorList>
            <person name="Han Z."/>
        </authorList>
    </citation>
    <scope>NUCLEOTIDE SEQUENCE</scope>
</reference>
<dbReference type="InterPro" id="IPR052815">
    <property type="entry name" value="PDCD2-like_regulator"/>
</dbReference>
<feature type="domain" description="Programmed cell death protein 2 C-terminal" evidence="1">
    <location>
        <begin position="239"/>
        <end position="338"/>
    </location>
</feature>
<evidence type="ECO:0000259" key="1">
    <source>
        <dbReference type="Pfam" id="PF04194"/>
    </source>
</evidence>
<name>Q5DEL1_SCHJA</name>
<dbReference type="PANTHER" id="PTHR46421:SF1">
    <property type="entry name" value="PROGRAMMED CELL DEATH PROTEIN 2-LIKE"/>
    <property type="match status" value="1"/>
</dbReference>
<dbReference type="InterPro" id="IPR007320">
    <property type="entry name" value="PDCD2_C"/>
</dbReference>
<dbReference type="GO" id="GO:0005737">
    <property type="term" value="C:cytoplasm"/>
    <property type="evidence" value="ECO:0007669"/>
    <property type="project" value="InterPro"/>
</dbReference>
<protein>
    <submittedName>
        <fullName evidence="2">SJCHGC09321 protein</fullName>
    </submittedName>
</protein>
<dbReference type="PANTHER" id="PTHR46421">
    <property type="entry name" value="PROGRAMMED CELL DEATH PROTEIN 2-LIKE"/>
    <property type="match status" value="1"/>
</dbReference>
<reference evidence="2" key="2">
    <citation type="journal article" date="2006" name="PLoS Pathog.">
        <title>New perspectives on host-parasite interplay by comparative transcriptomic and proteomic analyses of Schistosoma japonicum.</title>
        <authorList>
            <person name="Liu F."/>
            <person name="Lu J."/>
            <person name="Hu W."/>
            <person name="Wang S.Y."/>
            <person name="Cui S.J."/>
            <person name="Chi M."/>
            <person name="Yan Q."/>
            <person name="Wang X.R."/>
            <person name="Song H.D."/>
            <person name="Xu X.N."/>
            <person name="Wang J.J."/>
            <person name="Zhang X.L."/>
            <person name="Zhang X."/>
            <person name="Wang Z.Q."/>
            <person name="Xue C.L."/>
            <person name="Brindley P.J."/>
            <person name="McManus D.P."/>
            <person name="Yang P.Y."/>
            <person name="Feng Z."/>
            <person name="Chen Z."/>
            <person name="Han Z.G."/>
        </authorList>
    </citation>
    <scope>NUCLEOTIDE SEQUENCE</scope>
</reference>
<sequence>MALIGYISSQTPRHVLNSFDSFFGGNFITFPSVKPPSLDKIQCIICHNSMDFLMQLYCPIGDSKYHRALYIFVCLKAPCQASGNNWKVLRSQHFTEFDRNPQSKLCTHWCTEDDDDLDGESWGQDIGRNIEIHCEVENSNEQSSSCNGRFQCYSIDIYEDSTTSNFTEPGIDTANHDTDDIIKSNPIHRHEILFIQMVRESCNRQKNLLKRMIMHVPISFSDALLSHIVSRGEHGCEDIRYCWSGQPIFNGLPSLSTCDLTNSSICHRCGTERVFELQIFSTINNSLKLSTILNEKDFDETVNSNWLLNIVTVLIFTCRNSCWSQVTDDWIEECIIVQTDKNVTKIISPL</sequence>
<dbReference type="Pfam" id="PF04194">
    <property type="entry name" value="PDCD2_C"/>
    <property type="match status" value="1"/>
</dbReference>